<keyword evidence="2" id="KW-1133">Transmembrane helix</keyword>
<evidence type="ECO:0000313" key="4">
    <source>
        <dbReference type="Proteomes" id="UP000001876"/>
    </source>
</evidence>
<feature type="compositionally biased region" description="Low complexity" evidence="1">
    <location>
        <begin position="16"/>
        <end position="41"/>
    </location>
</feature>
<feature type="compositionally biased region" description="Low complexity" evidence="1">
    <location>
        <begin position="65"/>
        <end position="74"/>
    </location>
</feature>
<gene>
    <name evidence="3" type="ORF">MICPUCDRAFT_51838</name>
</gene>
<dbReference type="AlphaFoldDB" id="C1N238"/>
<keyword evidence="2" id="KW-0812">Transmembrane</keyword>
<name>C1N238_MICPC</name>
<accession>C1N238</accession>
<reference evidence="3 4" key="1">
    <citation type="journal article" date="2009" name="Science">
        <title>Green evolution and dynamic adaptations revealed by genomes of the marine picoeukaryotes Micromonas.</title>
        <authorList>
            <person name="Worden A.Z."/>
            <person name="Lee J.H."/>
            <person name="Mock T."/>
            <person name="Rouze P."/>
            <person name="Simmons M.P."/>
            <person name="Aerts A.L."/>
            <person name="Allen A.E."/>
            <person name="Cuvelier M.L."/>
            <person name="Derelle E."/>
            <person name="Everett M.V."/>
            <person name="Foulon E."/>
            <person name="Grimwood J."/>
            <person name="Gundlach H."/>
            <person name="Henrissat B."/>
            <person name="Napoli C."/>
            <person name="McDonald S.M."/>
            <person name="Parker M.S."/>
            <person name="Rombauts S."/>
            <person name="Salamov A."/>
            <person name="Von Dassow P."/>
            <person name="Badger J.H."/>
            <person name="Coutinho P.M."/>
            <person name="Demir E."/>
            <person name="Dubchak I."/>
            <person name="Gentemann C."/>
            <person name="Eikrem W."/>
            <person name="Gready J.E."/>
            <person name="John U."/>
            <person name="Lanier W."/>
            <person name="Lindquist E.A."/>
            <person name="Lucas S."/>
            <person name="Mayer K.F."/>
            <person name="Moreau H."/>
            <person name="Not F."/>
            <person name="Otillar R."/>
            <person name="Panaud O."/>
            <person name="Pangilinan J."/>
            <person name="Paulsen I."/>
            <person name="Piegu B."/>
            <person name="Poliakov A."/>
            <person name="Robbens S."/>
            <person name="Schmutz J."/>
            <person name="Toulza E."/>
            <person name="Wyss T."/>
            <person name="Zelensky A."/>
            <person name="Zhou K."/>
            <person name="Armbrust E.V."/>
            <person name="Bhattacharya D."/>
            <person name="Goodenough U.W."/>
            <person name="Van de Peer Y."/>
            <person name="Grigoriev I.V."/>
        </authorList>
    </citation>
    <scope>NUCLEOTIDE SEQUENCE [LARGE SCALE GENOMIC DNA]</scope>
    <source>
        <strain evidence="3 4">CCMP1545</strain>
    </source>
</reference>
<keyword evidence="2" id="KW-0472">Membrane</keyword>
<dbReference type="Proteomes" id="UP000001876">
    <property type="component" value="Unassembled WGS sequence"/>
</dbReference>
<proteinExistence type="predicted"/>
<evidence type="ECO:0000256" key="1">
    <source>
        <dbReference type="SAM" id="MobiDB-lite"/>
    </source>
</evidence>
<feature type="compositionally biased region" description="Polar residues" evidence="1">
    <location>
        <begin position="1"/>
        <end position="15"/>
    </location>
</feature>
<evidence type="ECO:0000256" key="2">
    <source>
        <dbReference type="SAM" id="Phobius"/>
    </source>
</evidence>
<organism evidence="4">
    <name type="scientific">Micromonas pusilla (strain CCMP1545)</name>
    <name type="common">Picoplanktonic green alga</name>
    <dbReference type="NCBI Taxonomy" id="564608"/>
    <lineage>
        <taxon>Eukaryota</taxon>
        <taxon>Viridiplantae</taxon>
        <taxon>Chlorophyta</taxon>
        <taxon>Mamiellophyceae</taxon>
        <taxon>Mamiellales</taxon>
        <taxon>Mamiellaceae</taxon>
        <taxon>Micromonas</taxon>
    </lineage>
</organism>
<keyword evidence="4" id="KW-1185">Reference proteome</keyword>
<dbReference type="EMBL" id="GG663745">
    <property type="protein sequence ID" value="EEH53937.1"/>
    <property type="molecule type" value="Genomic_DNA"/>
</dbReference>
<dbReference type="KEGG" id="mpp:MICPUCDRAFT_51838"/>
<dbReference type="GeneID" id="9687462"/>
<feature type="transmembrane region" description="Helical" evidence="2">
    <location>
        <begin position="105"/>
        <end position="131"/>
    </location>
</feature>
<protein>
    <submittedName>
        <fullName evidence="3">Predicted protein</fullName>
    </submittedName>
</protein>
<feature type="region of interest" description="Disordered" evidence="1">
    <location>
        <begin position="1"/>
        <end position="86"/>
    </location>
</feature>
<dbReference type="OrthoDB" id="498062at2759"/>
<sequence>MLATTTTPFASRATRTSSKTAARVVASARRSSTASSPSPSSLPKIVANASPFLPRASGRDETGDPSPSSSQQQRGGEDEPDRDEDGLYIGTYSNFFTDPDQIKGVIIFCAFLASFLSLGNIGAAILLPILYDQPIQTCIQGILFGYYCPP</sequence>
<evidence type="ECO:0000313" key="3">
    <source>
        <dbReference type="EMBL" id="EEH53937.1"/>
    </source>
</evidence>
<dbReference type="RefSeq" id="XP_003062225.1">
    <property type="nucleotide sequence ID" value="XM_003062179.1"/>
</dbReference>